<dbReference type="CDD" id="cd05676">
    <property type="entry name" value="M20_dipept_like_CNDP"/>
    <property type="match status" value="1"/>
</dbReference>
<reference evidence="12" key="2">
    <citation type="submission" date="2015-01" db="EMBL/GenBank/DDBJ databases">
        <title>Evolutionary Origins and Diversification of the Mycorrhizal Mutualists.</title>
        <authorList>
            <consortium name="DOE Joint Genome Institute"/>
            <consortium name="Mycorrhizal Genomics Consortium"/>
            <person name="Kohler A."/>
            <person name="Kuo A."/>
            <person name="Nagy L.G."/>
            <person name="Floudas D."/>
            <person name="Copeland A."/>
            <person name="Barry K.W."/>
            <person name="Cichocki N."/>
            <person name="Veneault-Fourrey C."/>
            <person name="LaButti K."/>
            <person name="Lindquist E.A."/>
            <person name="Lipzen A."/>
            <person name="Lundell T."/>
            <person name="Morin E."/>
            <person name="Murat C."/>
            <person name="Riley R."/>
            <person name="Ohm R."/>
            <person name="Sun H."/>
            <person name="Tunlid A."/>
            <person name="Henrissat B."/>
            <person name="Grigoriev I.V."/>
            <person name="Hibbett D.S."/>
            <person name="Martin F."/>
        </authorList>
    </citation>
    <scope>NUCLEOTIDE SEQUENCE [LARGE SCALE GENOMIC DNA]</scope>
    <source>
        <strain evidence="12">Zn</strain>
    </source>
</reference>
<keyword evidence="5" id="KW-0482">Metalloprotease</keyword>
<evidence type="ECO:0000256" key="7">
    <source>
        <dbReference type="PIRSR" id="PIRSR037242-2"/>
    </source>
</evidence>
<evidence type="ECO:0000259" key="10">
    <source>
        <dbReference type="Pfam" id="PF07687"/>
    </source>
</evidence>
<feature type="binding site" evidence="8">
    <location>
        <position position="131"/>
    </location>
    <ligand>
        <name>Mn(2+)</name>
        <dbReference type="ChEBI" id="CHEBI:29035"/>
        <label>2</label>
    </ligand>
</feature>
<organism evidence="11 12">
    <name type="scientific">Oidiodendron maius (strain Zn)</name>
    <dbReference type="NCBI Taxonomy" id="913774"/>
    <lineage>
        <taxon>Eukaryota</taxon>
        <taxon>Fungi</taxon>
        <taxon>Dikarya</taxon>
        <taxon>Ascomycota</taxon>
        <taxon>Pezizomycotina</taxon>
        <taxon>Leotiomycetes</taxon>
        <taxon>Leotiomycetes incertae sedis</taxon>
        <taxon>Myxotrichaceae</taxon>
        <taxon>Oidiodendron</taxon>
    </lineage>
</organism>
<dbReference type="GO" id="GO:0006508">
    <property type="term" value="P:proteolysis"/>
    <property type="evidence" value="ECO:0007669"/>
    <property type="project" value="UniProtKB-KW"/>
</dbReference>
<dbReference type="Proteomes" id="UP000054321">
    <property type="component" value="Unassembled WGS sequence"/>
</dbReference>
<dbReference type="InterPro" id="IPR017153">
    <property type="entry name" value="CNDP/DUG1"/>
</dbReference>
<dbReference type="InterPro" id="IPR011650">
    <property type="entry name" value="Peptidase_M20_dimer"/>
</dbReference>
<name>A0A0C3D1K1_OIDMZ</name>
<dbReference type="InterPro" id="IPR002933">
    <property type="entry name" value="Peptidase_M20"/>
</dbReference>
<feature type="binding site" evidence="8">
    <location>
        <position position="194"/>
    </location>
    <ligand>
        <name>Mn(2+)</name>
        <dbReference type="ChEBI" id="CHEBI:29035"/>
        <label>2</label>
    </ligand>
</feature>
<dbReference type="InterPro" id="IPR051458">
    <property type="entry name" value="Cyt/Met_Dipeptidase"/>
</dbReference>
<feature type="binding site" evidence="8">
    <location>
        <position position="166"/>
    </location>
    <ligand>
        <name>Mn(2+)</name>
        <dbReference type="ChEBI" id="CHEBI:29035"/>
        <label>1</label>
    </ligand>
</feature>
<feature type="site" description="Important for catalytic activity" evidence="9">
    <location>
        <position position="226"/>
    </location>
</feature>
<dbReference type="FunCoup" id="A0A0C3D1K1">
    <property type="interactions" value="391"/>
</dbReference>
<evidence type="ECO:0000313" key="12">
    <source>
        <dbReference type="Proteomes" id="UP000054321"/>
    </source>
</evidence>
<dbReference type="GO" id="GO:0046872">
    <property type="term" value="F:metal ion binding"/>
    <property type="evidence" value="ECO:0007669"/>
    <property type="project" value="UniProtKB-KW"/>
</dbReference>
<keyword evidence="2" id="KW-0645">Protease</keyword>
<feature type="active site" evidence="6">
    <location>
        <position position="99"/>
    </location>
</feature>
<dbReference type="InterPro" id="IPR001261">
    <property type="entry name" value="ArgE/DapE_CS"/>
</dbReference>
<feature type="binding site" evidence="8">
    <location>
        <position position="97"/>
    </location>
    <ligand>
        <name>Mn(2+)</name>
        <dbReference type="ChEBI" id="CHEBI:29035"/>
        <label>2</label>
    </ligand>
</feature>
<sequence length="470" mass="51645">MATIMEKYFATVDNISDHFVERLQKAVAIPSVSADPARRHDVVRMGEWLANELRGLGADVDVRPLSKQAGSEVDLPPIILGRYGSDRNKKTIMIYGHYDVQPASKSDGWESDPFVLTSDDQGRMFGRGSTDDKGPVLAWLNTIESYQNAGIPFPVNLLMCFEGMEESGSIGLEGFINSEAQGYFAETDAICISDSCWLGEKPCLTYGLRGLNYFSVTVSGPAQDLHSGIFGGAVHEPLGDLVHVLASLSDGDGTIKIIGLPEVVAPLTEKETCLYRDIQFTNEDLHSTIGSKTGIFNTTKETLMARWRYPSLSVHGIEGAFSTPGSKTVIPARVTGKFSLRTVPNMTVEQVNELVIQHVREEFQKLNSKNILEISVLQKGKWWLTDPDHWNYVAASKAIEDVWGLKPDLIREGGSIPIALVMEQAIGKNILLLPMGRSTDAAHSPREKIDRNNYIEGIKTLGAYLHHVAG</sequence>
<keyword evidence="12" id="KW-1185">Reference proteome</keyword>
<evidence type="ECO:0000256" key="3">
    <source>
        <dbReference type="ARBA" id="ARBA00022723"/>
    </source>
</evidence>
<dbReference type="AlphaFoldDB" id="A0A0C3D1K1"/>
<dbReference type="Pfam" id="PF01546">
    <property type="entry name" value="Peptidase_M20"/>
    <property type="match status" value="1"/>
</dbReference>
<dbReference type="STRING" id="913774.A0A0C3D1K1"/>
<feature type="binding site" description="in other chain" evidence="7">
    <location>
        <position position="341"/>
    </location>
    <ligand>
        <name>substrate</name>
        <note>ligand shared between homodimeric partners</note>
    </ligand>
</feature>
<dbReference type="Gene3D" id="3.40.630.10">
    <property type="entry name" value="Zn peptidases"/>
    <property type="match status" value="1"/>
</dbReference>
<dbReference type="OrthoDB" id="7832001at2759"/>
<dbReference type="PANTHER" id="PTHR43270">
    <property type="entry name" value="BETA-ALA-HIS DIPEPTIDASE"/>
    <property type="match status" value="1"/>
</dbReference>
<dbReference type="GO" id="GO:0070573">
    <property type="term" value="F:metallodipeptidase activity"/>
    <property type="evidence" value="ECO:0007669"/>
    <property type="project" value="InterPro"/>
</dbReference>
<dbReference type="EMBL" id="KN832886">
    <property type="protein sequence ID" value="KIM95782.1"/>
    <property type="molecule type" value="Genomic_DNA"/>
</dbReference>
<feature type="binding site" evidence="8">
    <location>
        <position position="443"/>
    </location>
    <ligand>
        <name>Mn(2+)</name>
        <dbReference type="ChEBI" id="CHEBI:29035"/>
        <label>1</label>
    </ligand>
</feature>
<dbReference type="PROSITE" id="PS00759">
    <property type="entry name" value="ARGE_DAPE_CPG2_2"/>
    <property type="match status" value="1"/>
</dbReference>
<accession>A0A0C3D1K1</accession>
<feature type="binding site" description="in other chain" evidence="7">
    <location>
        <position position="194"/>
    </location>
    <ligand>
        <name>substrate</name>
        <note>ligand shared between homodimeric partners</note>
    </ligand>
</feature>
<dbReference type="PIRSF" id="PIRSF037242">
    <property type="entry name" value="CNDP_dipeptidase"/>
    <property type="match status" value="1"/>
</dbReference>
<dbReference type="MEROPS" id="M20.017"/>
<feature type="binding site" description="in other chain" evidence="7">
    <location>
        <position position="415"/>
    </location>
    <ligand>
        <name>substrate</name>
        <note>ligand shared between homodimeric partners</note>
    </ligand>
</feature>
<feature type="binding site" description="in other chain" evidence="7">
    <location>
        <position position="443"/>
    </location>
    <ligand>
        <name>substrate</name>
        <note>ligand shared between homodimeric partners</note>
    </ligand>
</feature>
<keyword evidence="4" id="KW-0378">Hydrolase</keyword>
<gene>
    <name evidence="11" type="ORF">OIDMADRAFT_133728</name>
</gene>
<reference evidence="11 12" key="1">
    <citation type="submission" date="2014-04" db="EMBL/GenBank/DDBJ databases">
        <authorList>
            <consortium name="DOE Joint Genome Institute"/>
            <person name="Kuo A."/>
            <person name="Martino E."/>
            <person name="Perotto S."/>
            <person name="Kohler A."/>
            <person name="Nagy L.G."/>
            <person name="Floudas D."/>
            <person name="Copeland A."/>
            <person name="Barry K.W."/>
            <person name="Cichocki N."/>
            <person name="Veneault-Fourrey C."/>
            <person name="LaButti K."/>
            <person name="Lindquist E.A."/>
            <person name="Lipzen A."/>
            <person name="Lundell T."/>
            <person name="Morin E."/>
            <person name="Murat C."/>
            <person name="Sun H."/>
            <person name="Tunlid A."/>
            <person name="Henrissat B."/>
            <person name="Grigoriev I.V."/>
            <person name="Hibbett D.S."/>
            <person name="Martin F."/>
            <person name="Nordberg H.P."/>
            <person name="Cantor M.N."/>
            <person name="Hua S.X."/>
        </authorList>
    </citation>
    <scope>NUCLEOTIDE SEQUENCE [LARGE SCALE GENOMIC DNA]</scope>
    <source>
        <strain evidence="11 12">Zn</strain>
    </source>
</reference>
<evidence type="ECO:0000256" key="6">
    <source>
        <dbReference type="PIRSR" id="PIRSR037242-1"/>
    </source>
</evidence>
<evidence type="ECO:0000313" key="11">
    <source>
        <dbReference type="EMBL" id="KIM95782.1"/>
    </source>
</evidence>
<evidence type="ECO:0000256" key="9">
    <source>
        <dbReference type="PIRSR" id="PIRSR037242-4"/>
    </source>
</evidence>
<proteinExistence type="inferred from homology"/>
<keyword evidence="8" id="KW-0464">Manganese</keyword>
<protein>
    <recommendedName>
        <fullName evidence="10">Peptidase M20 dimerisation domain-containing protein</fullName>
    </recommendedName>
</protein>
<evidence type="ECO:0000256" key="5">
    <source>
        <dbReference type="ARBA" id="ARBA00023049"/>
    </source>
</evidence>
<comment type="similarity">
    <text evidence="1">Belongs to the peptidase M20A family.</text>
</comment>
<feature type="domain" description="Peptidase M20 dimerisation" evidence="10">
    <location>
        <begin position="206"/>
        <end position="364"/>
    </location>
</feature>
<feature type="binding site" evidence="7">
    <location>
        <position position="226"/>
    </location>
    <ligand>
        <name>substrate</name>
        <note>ligand shared between homodimeric partners</note>
    </ligand>
</feature>
<keyword evidence="3 8" id="KW-0479">Metal-binding</keyword>
<feature type="binding site" evidence="7">
    <location>
        <position position="328"/>
    </location>
    <ligand>
        <name>substrate</name>
        <note>ligand shared between homodimeric partners</note>
    </ligand>
</feature>
<evidence type="ECO:0000256" key="4">
    <source>
        <dbReference type="ARBA" id="ARBA00022801"/>
    </source>
</evidence>
<dbReference type="InParanoid" id="A0A0C3D1K1"/>
<dbReference type="SUPFAM" id="SSF53187">
    <property type="entry name" value="Zn-dependent exopeptidases"/>
    <property type="match status" value="1"/>
</dbReference>
<dbReference type="Pfam" id="PF07687">
    <property type="entry name" value="M20_dimer"/>
    <property type="match status" value="1"/>
</dbReference>
<dbReference type="PANTHER" id="PTHR43270:SF4">
    <property type="entry name" value="CARNOSINE DIPEPTIDASE 2, ISOFORM A"/>
    <property type="match status" value="1"/>
</dbReference>
<feature type="active site" description="Proton acceptor" evidence="6">
    <location>
        <position position="165"/>
    </location>
</feature>
<comment type="cofactor">
    <cofactor evidence="8">
        <name>Mn(2+)</name>
        <dbReference type="ChEBI" id="CHEBI:29035"/>
    </cofactor>
    <text evidence="8">Binds 2 manganese ions per subunit.</text>
</comment>
<feature type="binding site" evidence="8">
    <location>
        <position position="131"/>
    </location>
    <ligand>
        <name>Mn(2+)</name>
        <dbReference type="ChEBI" id="CHEBI:29035"/>
        <label>1</label>
    </ligand>
</feature>
<dbReference type="HOGENOM" id="CLU_029469_3_0_1"/>
<dbReference type="Gene3D" id="3.30.70.360">
    <property type="match status" value="1"/>
</dbReference>
<evidence type="ECO:0000256" key="2">
    <source>
        <dbReference type="ARBA" id="ARBA00022670"/>
    </source>
</evidence>
<evidence type="ECO:0000256" key="1">
    <source>
        <dbReference type="ARBA" id="ARBA00006247"/>
    </source>
</evidence>
<evidence type="ECO:0000256" key="8">
    <source>
        <dbReference type="PIRSR" id="PIRSR037242-3"/>
    </source>
</evidence>